<dbReference type="EMBL" id="KB096324">
    <property type="protein sequence ID" value="ESO06704.1"/>
    <property type="molecule type" value="Genomic_DNA"/>
</dbReference>
<dbReference type="GO" id="GO:0042626">
    <property type="term" value="F:ATPase-coupled transmembrane transporter activity"/>
    <property type="evidence" value="ECO:0000318"/>
    <property type="project" value="GO_Central"/>
</dbReference>
<sequence length="707" mass="78216">MFYNFNSNFRQLRKLIKQGSFVKKCSTSTQTKCHLLKSSNVSQLVQQKSKNPKESLNIFKRWFKYLRLGLPTGLTIGSFGISTVFCLQQKPNNDKLEQQGRKIIDDVDENNNVVLKKKQEEELYFPWGHFLQLLKPHMFWLISAIVGAVAVAYLNIQIPLILGEVVNALVLFANENSVNSRDFVETISQPAKKLILFYGMQGFLTSLYITFLFNLGENLASDLKQMLFHSIIVQDVAFFDRHRTGDLVNRLTVDVQEFKSSFKLCISQGLKNIVQTVGCVVTMVMLSPKLTITLVGLVAGIIVLGSILGRGLRSLSRMAQKQTSKSTVVAEEAIGNLRTVRAFAMENIEEEHYNRETDKSSITNKKLGLGIAAFQGLSNVALNGLILSTLLVGGWLMSENEINAGILMSFLVATQAIQRSLEKLSLLYGVSVQGLNAGARVFEHLIAAPGMPIKGGQIIPYHSLTCNIKFKDVTFSYPTRQDQVVLQNFSLEISGGKKLALVGPSGGGKSTIAFLLERFYDVDEGSITIDDLDLKTLDPSWVRGRLIGYISQEPVLFASSIKENIKYGKPGATDDEVYEAAKQANAHDFIVGFPDGYDTILGERGVTISGGQKQRIAIARALIKNPPIFILDEATSALDVESEKIVQEAIDNISKGRTVISIAHRLSTIKDADVVAVIVDGQLVEVGKYEDLKSKKGAFWNFVKLQQ</sequence>
<dbReference type="GeneID" id="20217542"/>
<dbReference type="GO" id="GO:0016020">
    <property type="term" value="C:membrane"/>
    <property type="evidence" value="ECO:0000318"/>
    <property type="project" value="GO_Central"/>
</dbReference>
<feature type="domain" description="ABC transporter" evidence="19">
    <location>
        <begin position="468"/>
        <end position="705"/>
    </location>
</feature>
<evidence type="ECO:0000256" key="9">
    <source>
        <dbReference type="ARBA" id="ARBA00022946"/>
    </source>
</evidence>
<keyword evidence="10" id="KW-0630">Potassium</keyword>
<dbReference type="EnsemblMetazoa" id="HelroT94228">
    <property type="protein sequence ID" value="HelroP94228"/>
    <property type="gene ID" value="HelroG94228"/>
</dbReference>
<dbReference type="Gene3D" id="3.40.50.300">
    <property type="entry name" value="P-loop containing nucleotide triphosphate hydrolases"/>
    <property type="match status" value="1"/>
</dbReference>
<dbReference type="GO" id="GO:0005524">
    <property type="term" value="F:ATP binding"/>
    <property type="evidence" value="ECO:0007669"/>
    <property type="project" value="UniProtKB-KW"/>
</dbReference>
<dbReference type="InterPro" id="IPR036640">
    <property type="entry name" value="ABC1_TM_sf"/>
</dbReference>
<dbReference type="PROSITE" id="PS50929">
    <property type="entry name" value="ABC_TM1F"/>
    <property type="match status" value="1"/>
</dbReference>
<dbReference type="FunFam" id="1.20.1560.10:FF:000195">
    <property type="entry name" value="AGAP006273-PA-like protein"/>
    <property type="match status" value="1"/>
</dbReference>
<dbReference type="GO" id="GO:0140359">
    <property type="term" value="F:ABC-type transporter activity"/>
    <property type="evidence" value="ECO:0007669"/>
    <property type="project" value="InterPro"/>
</dbReference>
<dbReference type="RefSeq" id="XP_009016072.1">
    <property type="nucleotide sequence ID" value="XM_009017824.1"/>
</dbReference>
<dbReference type="InterPro" id="IPR017871">
    <property type="entry name" value="ABC_transporter-like_CS"/>
</dbReference>
<dbReference type="GO" id="GO:0016887">
    <property type="term" value="F:ATP hydrolysis activity"/>
    <property type="evidence" value="ECO:0007669"/>
    <property type="project" value="InterPro"/>
</dbReference>
<evidence type="ECO:0000256" key="17">
    <source>
        <dbReference type="ARBA" id="ARBA00042968"/>
    </source>
</evidence>
<reference evidence="23" key="1">
    <citation type="submission" date="2012-12" db="EMBL/GenBank/DDBJ databases">
        <authorList>
            <person name="Hellsten U."/>
            <person name="Grimwood J."/>
            <person name="Chapman J.A."/>
            <person name="Shapiro H."/>
            <person name="Aerts A."/>
            <person name="Otillar R.P."/>
            <person name="Terry A.Y."/>
            <person name="Boore J.L."/>
            <person name="Simakov O."/>
            <person name="Marletaz F."/>
            <person name="Cho S.-J."/>
            <person name="Edsinger-Gonzales E."/>
            <person name="Havlak P."/>
            <person name="Kuo D.-H."/>
            <person name="Larsson T."/>
            <person name="Lv J."/>
            <person name="Arendt D."/>
            <person name="Savage R."/>
            <person name="Osoegawa K."/>
            <person name="de Jong P."/>
            <person name="Lindberg D.R."/>
            <person name="Seaver E.C."/>
            <person name="Weisblat D.A."/>
            <person name="Putnam N.H."/>
            <person name="Grigoriev I.V."/>
            <person name="Rokhsar D.S."/>
        </authorList>
    </citation>
    <scope>NUCLEOTIDE SEQUENCE</scope>
</reference>
<dbReference type="SMART" id="SM00382">
    <property type="entry name" value="AAA"/>
    <property type="match status" value="1"/>
</dbReference>
<keyword evidence="4" id="KW-0633">Potassium transport</keyword>
<dbReference type="InParanoid" id="T1G8Z5"/>
<feature type="domain" description="ABC transmembrane type-1" evidence="20">
    <location>
        <begin position="144"/>
        <end position="433"/>
    </location>
</feature>
<dbReference type="KEGG" id="hro:HELRODRAFT_94228"/>
<organism evidence="22 23">
    <name type="scientific">Helobdella robusta</name>
    <name type="common">Californian leech</name>
    <dbReference type="NCBI Taxonomy" id="6412"/>
    <lineage>
        <taxon>Eukaryota</taxon>
        <taxon>Metazoa</taxon>
        <taxon>Spiralia</taxon>
        <taxon>Lophotrochozoa</taxon>
        <taxon>Annelida</taxon>
        <taxon>Clitellata</taxon>
        <taxon>Hirudinea</taxon>
        <taxon>Rhynchobdellida</taxon>
        <taxon>Glossiphoniidae</taxon>
        <taxon>Helobdella</taxon>
    </lineage>
</organism>
<dbReference type="InterPro" id="IPR027417">
    <property type="entry name" value="P-loop_NTPase"/>
</dbReference>
<evidence type="ECO:0000256" key="2">
    <source>
        <dbReference type="ARBA" id="ARBA00007577"/>
    </source>
</evidence>
<dbReference type="CDD" id="cd18574">
    <property type="entry name" value="ABC_6TM_ABCB8_like"/>
    <property type="match status" value="1"/>
</dbReference>
<evidence type="ECO:0000256" key="13">
    <source>
        <dbReference type="ARBA" id="ARBA00023128"/>
    </source>
</evidence>
<feature type="transmembrane region" description="Helical" evidence="18">
    <location>
        <begin position="65"/>
        <end position="85"/>
    </location>
</feature>
<comment type="similarity">
    <text evidence="2">Belongs to the ABC transporter superfamily. ABCB family. Multidrug resistance exporter (TC 3.A.1.201) subfamily.</text>
</comment>
<keyword evidence="14 18" id="KW-0472">Membrane</keyword>
<gene>
    <name evidence="22" type="primary">20217542</name>
    <name evidence="21" type="ORF">HELRODRAFT_94228</name>
</gene>
<proteinExistence type="inferred from homology"/>
<dbReference type="InterPro" id="IPR003439">
    <property type="entry name" value="ABC_transporter-like_ATP-bd"/>
</dbReference>
<evidence type="ECO:0000259" key="19">
    <source>
        <dbReference type="PROSITE" id="PS50893"/>
    </source>
</evidence>
<dbReference type="InterPro" id="IPR039421">
    <property type="entry name" value="Type_1_exporter"/>
</dbReference>
<dbReference type="PANTHER" id="PTHR43394:SF17">
    <property type="entry name" value="MITOCHONDRIAL POTASSIUM CHANNEL ATP-BINDING SUBUNIT"/>
    <property type="match status" value="1"/>
</dbReference>
<dbReference type="eggNOG" id="KOG0058">
    <property type="taxonomic scope" value="Eukaryota"/>
</dbReference>
<dbReference type="OMA" id="MTWLGER"/>
<evidence type="ECO:0000256" key="15">
    <source>
        <dbReference type="ARBA" id="ARBA00040439"/>
    </source>
</evidence>
<keyword evidence="8" id="KW-0067">ATP-binding</keyword>
<dbReference type="Gene3D" id="1.20.1560.10">
    <property type="entry name" value="ABC transporter type 1, transmembrane domain"/>
    <property type="match status" value="1"/>
</dbReference>
<evidence type="ECO:0000256" key="4">
    <source>
        <dbReference type="ARBA" id="ARBA00022538"/>
    </source>
</evidence>
<evidence type="ECO:0000256" key="11">
    <source>
        <dbReference type="ARBA" id="ARBA00022989"/>
    </source>
</evidence>
<keyword evidence="13" id="KW-0496">Mitochondrion</keyword>
<reference evidence="22" key="3">
    <citation type="submission" date="2015-06" db="UniProtKB">
        <authorList>
            <consortium name="EnsemblMetazoa"/>
        </authorList>
    </citation>
    <scope>IDENTIFICATION</scope>
</reference>
<dbReference type="OrthoDB" id="6500128at2759"/>
<feature type="transmembrane region" description="Helical" evidence="18">
    <location>
        <begin position="290"/>
        <end position="312"/>
    </location>
</feature>
<evidence type="ECO:0000256" key="8">
    <source>
        <dbReference type="ARBA" id="ARBA00022840"/>
    </source>
</evidence>
<accession>T1G8Z5</accession>
<keyword evidence="11 18" id="KW-1133">Transmembrane helix</keyword>
<evidence type="ECO:0000256" key="5">
    <source>
        <dbReference type="ARBA" id="ARBA00022692"/>
    </source>
</evidence>
<reference evidence="21 23" key="2">
    <citation type="journal article" date="2013" name="Nature">
        <title>Insights into bilaterian evolution from three spiralian genomes.</title>
        <authorList>
            <person name="Simakov O."/>
            <person name="Marletaz F."/>
            <person name="Cho S.J."/>
            <person name="Edsinger-Gonzales E."/>
            <person name="Havlak P."/>
            <person name="Hellsten U."/>
            <person name="Kuo D.H."/>
            <person name="Larsson T."/>
            <person name="Lv J."/>
            <person name="Arendt D."/>
            <person name="Savage R."/>
            <person name="Osoegawa K."/>
            <person name="de Jong P."/>
            <person name="Grimwood J."/>
            <person name="Chapman J.A."/>
            <person name="Shapiro H."/>
            <person name="Aerts A."/>
            <person name="Otillar R.P."/>
            <person name="Terry A.Y."/>
            <person name="Boore J.L."/>
            <person name="Grigoriev I.V."/>
            <person name="Lindberg D.R."/>
            <person name="Seaver E.C."/>
            <person name="Weisblat D.A."/>
            <person name="Putnam N.H."/>
            <person name="Rokhsar D.S."/>
        </authorList>
    </citation>
    <scope>NUCLEOTIDE SEQUENCE</scope>
</reference>
<dbReference type="Pfam" id="PF00005">
    <property type="entry name" value="ABC_tran"/>
    <property type="match status" value="1"/>
</dbReference>
<dbReference type="PANTHER" id="PTHR43394">
    <property type="entry name" value="ATP-DEPENDENT PERMEASE MDL1, MITOCHONDRIAL"/>
    <property type="match status" value="1"/>
</dbReference>
<dbReference type="STRING" id="6412.T1G8Z5"/>
<dbReference type="CDD" id="cd03249">
    <property type="entry name" value="ABC_MTABC3_MDL1_MDL2"/>
    <property type="match status" value="1"/>
</dbReference>
<evidence type="ECO:0000256" key="18">
    <source>
        <dbReference type="SAM" id="Phobius"/>
    </source>
</evidence>
<dbReference type="CTD" id="20217542"/>
<feature type="transmembrane region" description="Helical" evidence="18">
    <location>
        <begin position="137"/>
        <end position="156"/>
    </location>
</feature>
<evidence type="ECO:0000256" key="16">
    <source>
        <dbReference type="ARBA" id="ARBA00041416"/>
    </source>
</evidence>
<evidence type="ECO:0000313" key="23">
    <source>
        <dbReference type="Proteomes" id="UP000015101"/>
    </source>
</evidence>
<keyword evidence="7" id="KW-0999">Mitochondrion inner membrane</keyword>
<protein>
    <recommendedName>
        <fullName evidence="15">Mitochondrial potassium channel ATP-binding subunit</fullName>
    </recommendedName>
    <alternativeName>
        <fullName evidence="17">ATP-binding cassette sub-family B member 8, mitochondrial</fullName>
    </alternativeName>
    <alternativeName>
        <fullName evidence="16">Mitochondrial sulfonylurea-receptor</fullName>
    </alternativeName>
</protein>
<name>T1G8Z5_HELRO</name>
<dbReference type="FunCoup" id="T1G8Z5">
    <property type="interactions" value="93"/>
</dbReference>
<dbReference type="PROSITE" id="PS00211">
    <property type="entry name" value="ABC_TRANSPORTER_1"/>
    <property type="match status" value="1"/>
</dbReference>
<dbReference type="AlphaFoldDB" id="T1G8Z5"/>
<evidence type="ECO:0000256" key="7">
    <source>
        <dbReference type="ARBA" id="ARBA00022792"/>
    </source>
</evidence>
<keyword evidence="23" id="KW-1185">Reference proteome</keyword>
<evidence type="ECO:0000256" key="6">
    <source>
        <dbReference type="ARBA" id="ARBA00022741"/>
    </source>
</evidence>
<dbReference type="GO" id="GO:0006813">
    <property type="term" value="P:potassium ion transport"/>
    <property type="evidence" value="ECO:0007669"/>
    <property type="project" value="UniProtKB-KW"/>
</dbReference>
<dbReference type="GO" id="GO:0005743">
    <property type="term" value="C:mitochondrial inner membrane"/>
    <property type="evidence" value="ECO:0007669"/>
    <property type="project" value="UniProtKB-SubCell"/>
</dbReference>
<keyword evidence="3" id="KW-0813">Transport</keyword>
<dbReference type="SUPFAM" id="SSF52540">
    <property type="entry name" value="P-loop containing nucleoside triphosphate hydrolases"/>
    <property type="match status" value="1"/>
</dbReference>
<evidence type="ECO:0000259" key="20">
    <source>
        <dbReference type="PROSITE" id="PS50929"/>
    </source>
</evidence>
<dbReference type="EMBL" id="AMQM01000683">
    <property type="status" value="NOT_ANNOTATED_CDS"/>
    <property type="molecule type" value="Genomic_DNA"/>
</dbReference>
<dbReference type="FunFam" id="3.40.50.300:FF:000403">
    <property type="entry name" value="ATP-binding cassette sub-family B member 8, mitochondrial"/>
    <property type="match status" value="1"/>
</dbReference>
<evidence type="ECO:0000256" key="3">
    <source>
        <dbReference type="ARBA" id="ARBA00022448"/>
    </source>
</evidence>
<dbReference type="InterPro" id="IPR003593">
    <property type="entry name" value="AAA+_ATPase"/>
</dbReference>
<keyword evidence="9" id="KW-0809">Transit peptide</keyword>
<evidence type="ECO:0000256" key="10">
    <source>
        <dbReference type="ARBA" id="ARBA00022958"/>
    </source>
</evidence>
<keyword evidence="5 18" id="KW-0812">Transmembrane</keyword>
<keyword evidence="6" id="KW-0547">Nucleotide-binding</keyword>
<feature type="transmembrane region" description="Helical" evidence="18">
    <location>
        <begin position="369"/>
        <end position="396"/>
    </location>
</feature>
<evidence type="ECO:0000256" key="1">
    <source>
        <dbReference type="ARBA" id="ARBA00004448"/>
    </source>
</evidence>
<evidence type="ECO:0000313" key="21">
    <source>
        <dbReference type="EMBL" id="ESO06704.1"/>
    </source>
</evidence>
<dbReference type="PROSITE" id="PS50893">
    <property type="entry name" value="ABC_TRANSPORTER_2"/>
    <property type="match status" value="1"/>
</dbReference>
<comment type="subcellular location">
    <subcellularLocation>
        <location evidence="1">Mitochondrion inner membrane</location>
        <topology evidence="1">Multi-pass membrane protein</topology>
    </subcellularLocation>
</comment>
<feature type="transmembrane region" description="Helical" evidence="18">
    <location>
        <begin position="195"/>
        <end position="216"/>
    </location>
</feature>
<dbReference type="InterPro" id="IPR011527">
    <property type="entry name" value="ABC1_TM_dom"/>
</dbReference>
<dbReference type="GO" id="GO:0055085">
    <property type="term" value="P:transmembrane transport"/>
    <property type="evidence" value="ECO:0000318"/>
    <property type="project" value="GO_Central"/>
</dbReference>
<dbReference type="HOGENOM" id="CLU_000604_84_3_1"/>
<evidence type="ECO:0000256" key="14">
    <source>
        <dbReference type="ARBA" id="ARBA00023136"/>
    </source>
</evidence>
<dbReference type="Pfam" id="PF00664">
    <property type="entry name" value="ABC_membrane"/>
    <property type="match status" value="1"/>
</dbReference>
<evidence type="ECO:0000313" key="22">
    <source>
        <dbReference type="EnsemblMetazoa" id="HelroP94228"/>
    </source>
</evidence>
<dbReference type="Proteomes" id="UP000015101">
    <property type="component" value="Unassembled WGS sequence"/>
</dbReference>
<keyword evidence="12" id="KW-0406">Ion transport</keyword>
<evidence type="ECO:0000256" key="12">
    <source>
        <dbReference type="ARBA" id="ARBA00023065"/>
    </source>
</evidence>
<dbReference type="SUPFAM" id="SSF90123">
    <property type="entry name" value="ABC transporter transmembrane region"/>
    <property type="match status" value="1"/>
</dbReference>